<organism evidence="8 9">
    <name type="scientific">Ferriphaselus amnicola</name>
    <dbReference type="NCBI Taxonomy" id="1188319"/>
    <lineage>
        <taxon>Bacteria</taxon>
        <taxon>Pseudomonadati</taxon>
        <taxon>Pseudomonadota</taxon>
        <taxon>Betaproteobacteria</taxon>
        <taxon>Nitrosomonadales</taxon>
        <taxon>Gallionellaceae</taxon>
        <taxon>Ferriphaselus</taxon>
    </lineage>
</organism>
<evidence type="ECO:0000313" key="9">
    <source>
        <dbReference type="Proteomes" id="UP000033070"/>
    </source>
</evidence>
<evidence type="ECO:0000256" key="1">
    <source>
        <dbReference type="ARBA" id="ARBA00004141"/>
    </source>
</evidence>
<dbReference type="EMBL" id="AP018738">
    <property type="protein sequence ID" value="BBE51104.1"/>
    <property type="molecule type" value="Genomic_DNA"/>
</dbReference>
<reference evidence="8 9" key="1">
    <citation type="submission" date="2018-06" db="EMBL/GenBank/DDBJ databases">
        <title>OYT1 Genome Sequencing.</title>
        <authorList>
            <person name="Kato S."/>
            <person name="Itoh T."/>
            <person name="Ohkuma M."/>
        </authorList>
    </citation>
    <scope>NUCLEOTIDE SEQUENCE [LARGE SCALE GENOMIC DNA]</scope>
    <source>
        <strain evidence="8 9">OYT1</strain>
    </source>
</reference>
<dbReference type="STRING" id="1188319.OYT1_02367"/>
<comment type="similarity">
    <text evidence="2">Belongs to the MscS (TC 1.A.23) family.</text>
</comment>
<protein>
    <submittedName>
        <fullName evidence="8">Small-conductance mechanosensitive channel</fullName>
    </submittedName>
</protein>
<dbReference type="Gene3D" id="1.10.287.1260">
    <property type="match status" value="1"/>
</dbReference>
<dbReference type="GO" id="GO:0016020">
    <property type="term" value="C:membrane"/>
    <property type="evidence" value="ECO:0007669"/>
    <property type="project" value="UniProtKB-SubCell"/>
</dbReference>
<gene>
    <name evidence="8" type="ORF">OYT1_ch1556</name>
</gene>
<evidence type="ECO:0000259" key="7">
    <source>
        <dbReference type="Pfam" id="PF00924"/>
    </source>
</evidence>
<keyword evidence="3 6" id="KW-0812">Transmembrane</keyword>
<feature type="transmembrane region" description="Helical" evidence="6">
    <location>
        <begin position="54"/>
        <end position="72"/>
    </location>
</feature>
<accession>A0A2Z6GCE4</accession>
<evidence type="ECO:0000313" key="8">
    <source>
        <dbReference type="EMBL" id="BBE51104.1"/>
    </source>
</evidence>
<dbReference type="SUPFAM" id="SSF50182">
    <property type="entry name" value="Sm-like ribonucleoproteins"/>
    <property type="match status" value="1"/>
</dbReference>
<dbReference type="GO" id="GO:0008381">
    <property type="term" value="F:mechanosensitive monoatomic ion channel activity"/>
    <property type="evidence" value="ECO:0007669"/>
    <property type="project" value="UniProtKB-ARBA"/>
</dbReference>
<dbReference type="Gene3D" id="2.30.30.60">
    <property type="match status" value="1"/>
</dbReference>
<dbReference type="InterPro" id="IPR006685">
    <property type="entry name" value="MscS_channel_2nd"/>
</dbReference>
<feature type="transmembrane region" description="Helical" evidence="6">
    <location>
        <begin position="13"/>
        <end position="34"/>
    </location>
</feature>
<feature type="domain" description="Mechanosensitive ion channel MscS" evidence="7">
    <location>
        <begin position="96"/>
        <end position="170"/>
    </location>
</feature>
<dbReference type="RefSeq" id="WP_062627473.1">
    <property type="nucleotide sequence ID" value="NZ_AP018738.1"/>
</dbReference>
<evidence type="ECO:0000256" key="2">
    <source>
        <dbReference type="ARBA" id="ARBA00008017"/>
    </source>
</evidence>
<sequence>MTEILHDLTAHPMFGKLLGLMLSLLFILLLVRFVQMFANNNIKNKELRYKTRKALSLAGYVLGLLAAIAIFSNQLSNLPVLIGLLGVGVGFALRELIQSLFGWLVVTFGNLYKPGDRIKLGGVMGDVMDISPLTTTVMECGDWVKSDLYNGRVVYLPNNIVLREQVQNYSVDFPFLWDEIVVPVRTDCDHRLARSIVYEVGARVQSDTMATARELWASFVRHHRAEDSSLDVVVTLSFDANWIELTLRYVVDYRMRLATKDKLFSAILVEFEQSEGRVKIAQRSLLVSEFPARVWP</sequence>
<dbReference type="InterPro" id="IPR010920">
    <property type="entry name" value="LSM_dom_sf"/>
</dbReference>
<comment type="subcellular location">
    <subcellularLocation>
        <location evidence="1">Membrane</location>
        <topology evidence="1">Multi-pass membrane protein</topology>
    </subcellularLocation>
</comment>
<keyword evidence="5 6" id="KW-0472">Membrane</keyword>
<dbReference type="Pfam" id="PF00924">
    <property type="entry name" value="MS_channel_2nd"/>
    <property type="match status" value="1"/>
</dbReference>
<dbReference type="OrthoDB" id="9780668at2"/>
<proteinExistence type="inferred from homology"/>
<name>A0A2Z6GCE4_9PROT</name>
<evidence type="ECO:0000256" key="4">
    <source>
        <dbReference type="ARBA" id="ARBA00022989"/>
    </source>
</evidence>
<evidence type="ECO:0000256" key="5">
    <source>
        <dbReference type="ARBA" id="ARBA00023136"/>
    </source>
</evidence>
<evidence type="ECO:0000256" key="3">
    <source>
        <dbReference type="ARBA" id="ARBA00022692"/>
    </source>
</evidence>
<dbReference type="KEGG" id="fam:OYT1_ch1556"/>
<dbReference type="Proteomes" id="UP000033070">
    <property type="component" value="Chromosome"/>
</dbReference>
<evidence type="ECO:0000256" key="6">
    <source>
        <dbReference type="SAM" id="Phobius"/>
    </source>
</evidence>
<keyword evidence="9" id="KW-1185">Reference proteome</keyword>
<dbReference type="InterPro" id="IPR023408">
    <property type="entry name" value="MscS_beta-dom_sf"/>
</dbReference>
<dbReference type="AlphaFoldDB" id="A0A2Z6GCE4"/>
<keyword evidence="4 6" id="KW-1133">Transmembrane helix</keyword>
<dbReference type="SUPFAM" id="SSF82861">
    <property type="entry name" value="Mechanosensitive channel protein MscS (YggB), transmembrane region"/>
    <property type="match status" value="1"/>
</dbReference>
<dbReference type="PANTHER" id="PTHR30566:SF5">
    <property type="entry name" value="MECHANOSENSITIVE ION CHANNEL PROTEIN 1, MITOCHONDRIAL-RELATED"/>
    <property type="match status" value="1"/>
</dbReference>
<dbReference type="PANTHER" id="PTHR30566">
    <property type="entry name" value="YNAI-RELATED MECHANOSENSITIVE ION CHANNEL"/>
    <property type="match status" value="1"/>
</dbReference>
<dbReference type="InterPro" id="IPR011014">
    <property type="entry name" value="MscS_channel_TM-2"/>
</dbReference>